<keyword evidence="1 3" id="KW-0663">Pyridoxal phosphate</keyword>
<proteinExistence type="inferred from homology"/>
<dbReference type="InterPro" id="IPR015424">
    <property type="entry name" value="PyrdxlP-dep_Trfase"/>
</dbReference>
<dbReference type="GO" id="GO:0000271">
    <property type="term" value="P:polysaccharide biosynthetic process"/>
    <property type="evidence" value="ECO:0007669"/>
    <property type="project" value="TreeGrafter"/>
</dbReference>
<feature type="transmembrane region" description="Helical" evidence="4">
    <location>
        <begin position="49"/>
        <end position="69"/>
    </location>
</feature>
<evidence type="ECO:0000256" key="3">
    <source>
        <dbReference type="RuleBase" id="RU004508"/>
    </source>
</evidence>
<evidence type="ECO:0000256" key="2">
    <source>
        <dbReference type="ARBA" id="ARBA00037999"/>
    </source>
</evidence>
<dbReference type="SUPFAM" id="SSF53383">
    <property type="entry name" value="PLP-dependent transferases"/>
    <property type="match status" value="1"/>
</dbReference>
<sequence length="399" mass="45056">MSNYPLASSTWDEKEIAAIQSVISSDQYTMGKYVAEYEKQFSDFFGANYAVMVSSGSAANLLMIAALFFTKDESRRLKRGDEVIVPAVSWSTTYFPLQQYGLKVKFVDIDQETLNIDLNALEGAITERTRAILCVNLLGNPNDFNRIDSMIEGKNILLLEDNCESMGATYENRQAGSYGLMGTFSSFFSHHIATMEGGCVITDDEELYHILLALRAHGWTRNLPDENHVSGTKSPDPFEESFKFVLPGYNVRPLEMSGAIGIEQLKKLPGFINVRRENAEYFVELFKSHPFIQIQREIGDSSWFGFSLVLKNSSPISRQELVEHLREAGIECRPIVTGNFVKNESVLKYFDYEVYGTLDNSEYIDANGLFVGNHHIDLRGQIDNLYSVLSPEKFETDYA</sequence>
<dbReference type="Gene3D" id="3.40.640.10">
    <property type="entry name" value="Type I PLP-dependent aspartate aminotransferase-like (Major domain)"/>
    <property type="match status" value="1"/>
</dbReference>
<dbReference type="STRING" id="658218.SAMN05216562_0307"/>
<evidence type="ECO:0000313" key="5">
    <source>
        <dbReference type="EMBL" id="SDZ78762.1"/>
    </source>
</evidence>
<dbReference type="InterPro" id="IPR015422">
    <property type="entry name" value="PyrdxlP-dep_Trfase_small"/>
</dbReference>
<dbReference type="PANTHER" id="PTHR30244:SF34">
    <property type="entry name" value="DTDP-4-AMINO-4,6-DIDEOXYGALACTOSE TRANSAMINASE"/>
    <property type="match status" value="1"/>
</dbReference>
<keyword evidence="4" id="KW-1133">Transmembrane helix</keyword>
<keyword evidence="4" id="KW-0812">Transmembrane</keyword>
<evidence type="ECO:0000256" key="4">
    <source>
        <dbReference type="SAM" id="Phobius"/>
    </source>
</evidence>
<dbReference type="PIRSF" id="PIRSF000390">
    <property type="entry name" value="PLP_StrS"/>
    <property type="match status" value="1"/>
</dbReference>
<dbReference type="AlphaFoldDB" id="A0A1H3VXD8"/>
<dbReference type="InterPro" id="IPR015421">
    <property type="entry name" value="PyrdxlP-dep_Trfase_major"/>
</dbReference>
<dbReference type="GO" id="GO:0008483">
    <property type="term" value="F:transaminase activity"/>
    <property type="evidence" value="ECO:0007669"/>
    <property type="project" value="TreeGrafter"/>
</dbReference>
<dbReference type="Pfam" id="PF01041">
    <property type="entry name" value="DegT_DnrJ_EryC1"/>
    <property type="match status" value="1"/>
</dbReference>
<keyword evidence="6" id="KW-1185">Reference proteome</keyword>
<reference evidence="6" key="1">
    <citation type="submission" date="2016-10" db="EMBL/GenBank/DDBJ databases">
        <authorList>
            <person name="Varghese N."/>
            <person name="Submissions S."/>
        </authorList>
    </citation>
    <scope>NUCLEOTIDE SEQUENCE [LARGE SCALE GENOMIC DNA]</scope>
    <source>
        <strain evidence="6">CGMCC 1.10657</strain>
    </source>
</reference>
<dbReference type="EMBL" id="FNQO01000001">
    <property type="protein sequence ID" value="SDZ78762.1"/>
    <property type="molecule type" value="Genomic_DNA"/>
</dbReference>
<protein>
    <submittedName>
        <fullName evidence="5">CDP-6-deoxy-D-xylo-4-hexulose-3-dehydrase</fullName>
    </submittedName>
</protein>
<evidence type="ECO:0000256" key="1">
    <source>
        <dbReference type="ARBA" id="ARBA00022898"/>
    </source>
</evidence>
<dbReference type="InterPro" id="IPR000653">
    <property type="entry name" value="DegT/StrS_aminotransferase"/>
</dbReference>
<dbReference type="OrthoDB" id="9804264at2"/>
<name>A0A1H3VXD8_9GAMM</name>
<comment type="similarity">
    <text evidence="2 3">Belongs to the DegT/DnrJ/EryC1 family.</text>
</comment>
<dbReference type="RefSeq" id="WP_091384376.1">
    <property type="nucleotide sequence ID" value="NZ_FNQO01000001.1"/>
</dbReference>
<keyword evidence="4" id="KW-0472">Membrane</keyword>
<accession>A0A1H3VXD8</accession>
<dbReference type="GO" id="GO:0030170">
    <property type="term" value="F:pyridoxal phosphate binding"/>
    <property type="evidence" value="ECO:0007669"/>
    <property type="project" value="TreeGrafter"/>
</dbReference>
<dbReference type="Proteomes" id="UP000198658">
    <property type="component" value="Unassembled WGS sequence"/>
</dbReference>
<gene>
    <name evidence="5" type="ORF">SAMN05216562_0307</name>
</gene>
<evidence type="ECO:0000313" key="6">
    <source>
        <dbReference type="Proteomes" id="UP000198658"/>
    </source>
</evidence>
<organism evidence="5 6">
    <name type="scientific">Microbulbifer marinus</name>
    <dbReference type="NCBI Taxonomy" id="658218"/>
    <lineage>
        <taxon>Bacteria</taxon>
        <taxon>Pseudomonadati</taxon>
        <taxon>Pseudomonadota</taxon>
        <taxon>Gammaproteobacteria</taxon>
        <taxon>Cellvibrionales</taxon>
        <taxon>Microbulbiferaceae</taxon>
        <taxon>Microbulbifer</taxon>
    </lineage>
</organism>
<dbReference type="PANTHER" id="PTHR30244">
    <property type="entry name" value="TRANSAMINASE"/>
    <property type="match status" value="1"/>
</dbReference>
<dbReference type="CDD" id="cd00616">
    <property type="entry name" value="AHBA_syn"/>
    <property type="match status" value="1"/>
</dbReference>
<dbReference type="Gene3D" id="3.90.1150.10">
    <property type="entry name" value="Aspartate Aminotransferase, domain 1"/>
    <property type="match status" value="1"/>
</dbReference>